<dbReference type="Proteomes" id="UP000660021">
    <property type="component" value="Unassembled WGS sequence"/>
</dbReference>
<proteinExistence type="predicted"/>
<dbReference type="Gene3D" id="1.10.10.10">
    <property type="entry name" value="Winged helix-like DNA-binding domain superfamily/Winged helix DNA-binding domain"/>
    <property type="match status" value="1"/>
</dbReference>
<dbReference type="InterPro" id="IPR001789">
    <property type="entry name" value="Sig_transdc_resp-reg_receiver"/>
</dbReference>
<evidence type="ECO:0000313" key="11">
    <source>
        <dbReference type="Proteomes" id="UP000660021"/>
    </source>
</evidence>
<dbReference type="RefSeq" id="WP_186963232.1">
    <property type="nucleotide sequence ID" value="NZ_JACOPR010000002.1"/>
</dbReference>
<keyword evidence="6" id="KW-0804">Transcription</keyword>
<comment type="caution">
    <text evidence="10">The sequence shown here is derived from an EMBL/GenBank/DDBJ whole genome shotgun (WGS) entry which is preliminary data.</text>
</comment>
<dbReference type="CDD" id="cd00156">
    <property type="entry name" value="REC"/>
    <property type="match status" value="1"/>
</dbReference>
<evidence type="ECO:0000256" key="5">
    <source>
        <dbReference type="ARBA" id="ARBA00023125"/>
    </source>
</evidence>
<gene>
    <name evidence="10" type="ORF">H8S34_05250</name>
</gene>
<evidence type="ECO:0000256" key="3">
    <source>
        <dbReference type="ARBA" id="ARBA00023012"/>
    </source>
</evidence>
<keyword evidence="11" id="KW-1185">Reference proteome</keyword>
<dbReference type="PANTHER" id="PTHR48111:SF1">
    <property type="entry name" value="TWO-COMPONENT RESPONSE REGULATOR ORR33"/>
    <property type="match status" value="1"/>
</dbReference>
<dbReference type="SMART" id="SM00448">
    <property type="entry name" value="REC"/>
    <property type="match status" value="1"/>
</dbReference>
<sequence>METRVRTLVVEDDRATRMLLEDWVRTRPELELCPWSAADGEEGMRLIRDWQPQLVLLDLIMPQCSGISLLRELERDPPPVRPRILVLSKVGSELIVDQVLSMGVDFYLRKPVNLSELGNLVDLLICRIPQQEPVLRGQAWEILAEMGAQSEWKGSLCAALAAECLAGHIGERLMKELYYAAIRESGGTYQSVDKNIRDLVHQLHQKGAASYQRIVRSDTRPSNRAFLQAVAREIERRTGLKSSES</sequence>
<comment type="function">
    <text evidence="7">May play the central regulatory role in sporulation. It may be an element of the effector pathway responsible for the activation of sporulation genes in response to nutritional stress. Spo0A may act in concert with spo0H (a sigma factor) to control the expression of some genes that are critical to the sporulation process.</text>
</comment>
<dbReference type="SUPFAM" id="SSF52172">
    <property type="entry name" value="CheY-like"/>
    <property type="match status" value="1"/>
</dbReference>
<dbReference type="InterPro" id="IPR011006">
    <property type="entry name" value="CheY-like_superfamily"/>
</dbReference>
<dbReference type="InterPro" id="IPR039420">
    <property type="entry name" value="WalR-like"/>
</dbReference>
<evidence type="ECO:0000256" key="6">
    <source>
        <dbReference type="ARBA" id="ARBA00023163"/>
    </source>
</evidence>
<name>A0ABR7HRX9_9FIRM</name>
<dbReference type="Pfam" id="PF00072">
    <property type="entry name" value="Response_reg"/>
    <property type="match status" value="1"/>
</dbReference>
<protein>
    <recommendedName>
        <fullName evidence="1">Stage 0 sporulation protein A homolog</fullName>
    </recommendedName>
</protein>
<dbReference type="EMBL" id="JACOPR010000002">
    <property type="protein sequence ID" value="MBC5730242.1"/>
    <property type="molecule type" value="Genomic_DNA"/>
</dbReference>
<keyword evidence="5" id="KW-0238">DNA-binding</keyword>
<dbReference type="PROSITE" id="PS50110">
    <property type="entry name" value="RESPONSE_REGULATORY"/>
    <property type="match status" value="1"/>
</dbReference>
<keyword evidence="3" id="KW-0902">Two-component regulatory system</keyword>
<accession>A0ABR7HRX9</accession>
<dbReference type="InterPro" id="IPR036388">
    <property type="entry name" value="WH-like_DNA-bd_sf"/>
</dbReference>
<dbReference type="SUPFAM" id="SSF46894">
    <property type="entry name" value="C-terminal effector domain of the bipartite response regulators"/>
    <property type="match status" value="1"/>
</dbReference>
<evidence type="ECO:0000256" key="1">
    <source>
        <dbReference type="ARBA" id="ARBA00018672"/>
    </source>
</evidence>
<dbReference type="InterPro" id="IPR016032">
    <property type="entry name" value="Sig_transdc_resp-reg_C-effctor"/>
</dbReference>
<dbReference type="Gene3D" id="3.40.50.2300">
    <property type="match status" value="1"/>
</dbReference>
<evidence type="ECO:0000256" key="7">
    <source>
        <dbReference type="ARBA" id="ARBA00024867"/>
    </source>
</evidence>
<feature type="modified residue" description="4-aspartylphosphate" evidence="8">
    <location>
        <position position="58"/>
    </location>
</feature>
<feature type="domain" description="Response regulatory" evidence="9">
    <location>
        <begin position="6"/>
        <end position="125"/>
    </location>
</feature>
<evidence type="ECO:0000256" key="4">
    <source>
        <dbReference type="ARBA" id="ARBA00023015"/>
    </source>
</evidence>
<evidence type="ECO:0000256" key="2">
    <source>
        <dbReference type="ARBA" id="ARBA00022553"/>
    </source>
</evidence>
<evidence type="ECO:0000313" key="10">
    <source>
        <dbReference type="EMBL" id="MBC5730242.1"/>
    </source>
</evidence>
<evidence type="ECO:0000259" key="9">
    <source>
        <dbReference type="PROSITE" id="PS50110"/>
    </source>
</evidence>
<reference evidence="10 11" key="1">
    <citation type="submission" date="2020-08" db="EMBL/GenBank/DDBJ databases">
        <title>Genome public.</title>
        <authorList>
            <person name="Liu C."/>
            <person name="Sun Q."/>
        </authorList>
    </citation>
    <scope>NUCLEOTIDE SEQUENCE [LARGE SCALE GENOMIC DNA]</scope>
    <source>
        <strain evidence="10 11">New-38</strain>
    </source>
</reference>
<dbReference type="PANTHER" id="PTHR48111">
    <property type="entry name" value="REGULATOR OF RPOS"/>
    <property type="match status" value="1"/>
</dbReference>
<keyword evidence="2 8" id="KW-0597">Phosphoprotein</keyword>
<keyword evidence="4" id="KW-0805">Transcription regulation</keyword>
<evidence type="ECO:0000256" key="8">
    <source>
        <dbReference type="PROSITE-ProRule" id="PRU00169"/>
    </source>
</evidence>
<organism evidence="10 11">
    <name type="scientific">Pseudoflavonifractor hominis</name>
    <dbReference type="NCBI Taxonomy" id="2763059"/>
    <lineage>
        <taxon>Bacteria</taxon>
        <taxon>Bacillati</taxon>
        <taxon>Bacillota</taxon>
        <taxon>Clostridia</taxon>
        <taxon>Eubacteriales</taxon>
        <taxon>Oscillospiraceae</taxon>
        <taxon>Pseudoflavonifractor</taxon>
    </lineage>
</organism>